<dbReference type="SMART" id="SM00465">
    <property type="entry name" value="GIYc"/>
    <property type="match status" value="1"/>
</dbReference>
<keyword evidence="3" id="KW-1185">Reference proteome</keyword>
<dbReference type="AlphaFoldDB" id="A0A7Y0E3J9"/>
<sequence length="134" mass="15315">MATMEDVQNIANEYAVRYGNMNMHWSDPWDIQCNFDQTWPNNGRPGCYAIFDHDLELIYIGKTNNLGKRLGDYFKVDPTDPTRKRGVPKIPEAWGAEPNFVLTVALDNAYEAPSLEEYLIEKFQPLGNTIGIKT</sequence>
<protein>
    <submittedName>
        <fullName evidence="2">GIY-YIG nuclease family protein</fullName>
    </submittedName>
</protein>
<reference evidence="2 3" key="1">
    <citation type="submission" date="2020-04" db="EMBL/GenBank/DDBJ databases">
        <title>Rhodospirillaceae bacterium KN72 isolated from deep sea.</title>
        <authorList>
            <person name="Zhang D.-C."/>
        </authorList>
    </citation>
    <scope>NUCLEOTIDE SEQUENCE [LARGE SCALE GENOMIC DNA]</scope>
    <source>
        <strain evidence="2 3">KN72</strain>
    </source>
</reference>
<gene>
    <name evidence="2" type="ORF">HH303_18920</name>
</gene>
<dbReference type="Pfam" id="PF01541">
    <property type="entry name" value="GIY-YIG"/>
    <property type="match status" value="1"/>
</dbReference>
<dbReference type="Gene3D" id="3.40.1440.10">
    <property type="entry name" value="GIY-YIG endonuclease"/>
    <property type="match status" value="1"/>
</dbReference>
<comment type="caution">
    <text evidence="2">The sequence shown here is derived from an EMBL/GenBank/DDBJ whole genome shotgun (WGS) entry which is preliminary data.</text>
</comment>
<dbReference type="InterPro" id="IPR035901">
    <property type="entry name" value="GIY-YIG_endonuc_sf"/>
</dbReference>
<accession>A0A7Y0E3J9</accession>
<dbReference type="EMBL" id="JABBNT010000006">
    <property type="protein sequence ID" value="NMM46571.1"/>
    <property type="molecule type" value="Genomic_DNA"/>
</dbReference>
<dbReference type="SUPFAM" id="SSF82771">
    <property type="entry name" value="GIY-YIG endonuclease"/>
    <property type="match status" value="1"/>
</dbReference>
<feature type="domain" description="GIY-YIG" evidence="1">
    <location>
        <begin position="43"/>
        <end position="129"/>
    </location>
</feature>
<proteinExistence type="predicted"/>
<evidence type="ECO:0000313" key="3">
    <source>
        <dbReference type="Proteomes" id="UP000539372"/>
    </source>
</evidence>
<dbReference type="Proteomes" id="UP000539372">
    <property type="component" value="Unassembled WGS sequence"/>
</dbReference>
<evidence type="ECO:0000313" key="2">
    <source>
        <dbReference type="EMBL" id="NMM46571.1"/>
    </source>
</evidence>
<evidence type="ECO:0000259" key="1">
    <source>
        <dbReference type="PROSITE" id="PS50164"/>
    </source>
</evidence>
<dbReference type="RefSeq" id="WP_169626967.1">
    <property type="nucleotide sequence ID" value="NZ_JABBNT010000006.1"/>
</dbReference>
<organism evidence="2 3">
    <name type="scientific">Pacificispira spongiicola</name>
    <dbReference type="NCBI Taxonomy" id="2729598"/>
    <lineage>
        <taxon>Bacteria</taxon>
        <taxon>Pseudomonadati</taxon>
        <taxon>Pseudomonadota</taxon>
        <taxon>Alphaproteobacteria</taxon>
        <taxon>Rhodospirillales</taxon>
        <taxon>Rhodospirillaceae</taxon>
        <taxon>Pacificispira</taxon>
    </lineage>
</organism>
<dbReference type="PROSITE" id="PS50164">
    <property type="entry name" value="GIY_YIG"/>
    <property type="match status" value="1"/>
</dbReference>
<name>A0A7Y0E3J9_9PROT</name>
<dbReference type="InterPro" id="IPR000305">
    <property type="entry name" value="GIY-YIG_endonuc"/>
</dbReference>